<gene>
    <name evidence="1" type="ORF">MENTE1834_LOCUS33464</name>
</gene>
<organism evidence="1 2">
    <name type="scientific">Meloidogyne enterolobii</name>
    <name type="common">Root-knot nematode worm</name>
    <name type="synonym">Meloidogyne mayaguensis</name>
    <dbReference type="NCBI Taxonomy" id="390850"/>
    <lineage>
        <taxon>Eukaryota</taxon>
        <taxon>Metazoa</taxon>
        <taxon>Ecdysozoa</taxon>
        <taxon>Nematoda</taxon>
        <taxon>Chromadorea</taxon>
        <taxon>Rhabditida</taxon>
        <taxon>Tylenchina</taxon>
        <taxon>Tylenchomorpha</taxon>
        <taxon>Tylenchoidea</taxon>
        <taxon>Meloidogynidae</taxon>
        <taxon>Meloidogyninae</taxon>
        <taxon>Meloidogyne</taxon>
    </lineage>
</organism>
<dbReference type="Proteomes" id="UP001497535">
    <property type="component" value="Unassembled WGS sequence"/>
</dbReference>
<dbReference type="EMBL" id="CAVMJV010000059">
    <property type="protein sequence ID" value="CAK5085987.1"/>
    <property type="molecule type" value="Genomic_DNA"/>
</dbReference>
<evidence type="ECO:0000313" key="2">
    <source>
        <dbReference type="Proteomes" id="UP001497535"/>
    </source>
</evidence>
<accession>A0ACB1A5N8</accession>
<evidence type="ECO:0000313" key="1">
    <source>
        <dbReference type="EMBL" id="CAK5085987.1"/>
    </source>
</evidence>
<protein>
    <submittedName>
        <fullName evidence="1">Uncharacterized protein</fullName>
    </submittedName>
</protein>
<proteinExistence type="predicted"/>
<name>A0ACB1A5N8_MELEN</name>
<keyword evidence="2" id="KW-1185">Reference proteome</keyword>
<comment type="caution">
    <text evidence="1">The sequence shown here is derived from an EMBL/GenBank/DDBJ whole genome shotgun (WGS) entry which is preliminary data.</text>
</comment>
<reference evidence="1" key="1">
    <citation type="submission" date="2023-11" db="EMBL/GenBank/DDBJ databases">
        <authorList>
            <person name="Poullet M."/>
        </authorList>
    </citation>
    <scope>NUCLEOTIDE SEQUENCE</scope>
    <source>
        <strain evidence="1">E1834</strain>
    </source>
</reference>
<sequence>MNQPNNIYLEEKCDEEDDEIQQIILNNQKNFERGNLKKISQSISAHANLDFQFKHKKLLESDGREEEENKITNNKLNCEDGCHVDEEDSDEELYILNFYLLFTLGLTLPKIWIGIIF</sequence>